<evidence type="ECO:0000313" key="9">
    <source>
        <dbReference type="EMBL" id="MCO5978883.1"/>
    </source>
</evidence>
<accession>A0ABT1BRZ0</accession>
<evidence type="ECO:0000313" key="10">
    <source>
        <dbReference type="Proteomes" id="UP001204851"/>
    </source>
</evidence>
<feature type="transmembrane region" description="Helical" evidence="7">
    <location>
        <begin position="272"/>
        <end position="292"/>
    </location>
</feature>
<protein>
    <submittedName>
        <fullName evidence="9">Acyltransferase</fullName>
    </submittedName>
</protein>
<dbReference type="GO" id="GO:0016746">
    <property type="term" value="F:acyltransferase activity"/>
    <property type="evidence" value="ECO:0007669"/>
    <property type="project" value="UniProtKB-KW"/>
</dbReference>
<dbReference type="RefSeq" id="WP_252771845.1">
    <property type="nucleotide sequence ID" value="NZ_JAMXMC010000013.1"/>
</dbReference>
<keyword evidence="3" id="KW-1003">Cell membrane</keyword>
<evidence type="ECO:0000256" key="1">
    <source>
        <dbReference type="ARBA" id="ARBA00004651"/>
    </source>
</evidence>
<evidence type="ECO:0000256" key="4">
    <source>
        <dbReference type="ARBA" id="ARBA00022692"/>
    </source>
</evidence>
<comment type="similarity">
    <text evidence="2">Belongs to the acyltransferase 3 family.</text>
</comment>
<evidence type="ECO:0000256" key="3">
    <source>
        <dbReference type="ARBA" id="ARBA00022475"/>
    </source>
</evidence>
<evidence type="ECO:0000256" key="2">
    <source>
        <dbReference type="ARBA" id="ARBA00007400"/>
    </source>
</evidence>
<dbReference type="InterPro" id="IPR002656">
    <property type="entry name" value="Acyl_transf_3_dom"/>
</dbReference>
<feature type="transmembrane region" description="Helical" evidence="7">
    <location>
        <begin position="164"/>
        <end position="182"/>
    </location>
</feature>
<dbReference type="EMBL" id="JAMXMC010000013">
    <property type="protein sequence ID" value="MCO5978883.1"/>
    <property type="molecule type" value="Genomic_DNA"/>
</dbReference>
<name>A0ABT1BRZ0_9BURK</name>
<feature type="transmembrane region" description="Helical" evidence="7">
    <location>
        <begin position="105"/>
        <end position="123"/>
    </location>
</feature>
<feature type="domain" description="Acyltransferase 3" evidence="8">
    <location>
        <begin position="8"/>
        <end position="282"/>
    </location>
</feature>
<keyword evidence="5 7" id="KW-1133">Transmembrane helix</keyword>
<organism evidence="9 10">
    <name type="scientific">Ideonella oryzae</name>
    <dbReference type="NCBI Taxonomy" id="2937441"/>
    <lineage>
        <taxon>Bacteria</taxon>
        <taxon>Pseudomonadati</taxon>
        <taxon>Pseudomonadota</taxon>
        <taxon>Betaproteobacteria</taxon>
        <taxon>Burkholderiales</taxon>
        <taxon>Sphaerotilaceae</taxon>
        <taxon>Ideonella</taxon>
    </lineage>
</organism>
<dbReference type="PANTHER" id="PTHR40074">
    <property type="entry name" value="O-ACETYLTRANSFERASE WECH"/>
    <property type="match status" value="1"/>
</dbReference>
<gene>
    <name evidence="9" type="ORF">M0L44_19465</name>
</gene>
<comment type="subcellular location">
    <subcellularLocation>
        <location evidence="1">Cell membrane</location>
        <topology evidence="1">Multi-pass membrane protein</topology>
    </subcellularLocation>
</comment>
<comment type="caution">
    <text evidence="9">The sequence shown here is derived from an EMBL/GenBank/DDBJ whole genome shotgun (WGS) entry which is preliminary data.</text>
</comment>
<feature type="transmembrane region" description="Helical" evidence="7">
    <location>
        <begin position="66"/>
        <end position="85"/>
    </location>
</feature>
<keyword evidence="4 7" id="KW-0812">Transmembrane</keyword>
<keyword evidence="10" id="KW-1185">Reference proteome</keyword>
<reference evidence="9 10" key="1">
    <citation type="submission" date="2022-06" db="EMBL/GenBank/DDBJ databases">
        <title>Ideonella sp. NS12-5 Genome sequencing and assembly.</title>
        <authorList>
            <person name="Jung Y."/>
        </authorList>
    </citation>
    <scope>NUCLEOTIDE SEQUENCE [LARGE SCALE GENOMIC DNA]</scope>
    <source>
        <strain evidence="9 10">NS12-5</strain>
    </source>
</reference>
<dbReference type="Pfam" id="PF01757">
    <property type="entry name" value="Acyl_transf_3"/>
    <property type="match status" value="1"/>
</dbReference>
<feature type="transmembrane region" description="Helical" evidence="7">
    <location>
        <begin position="248"/>
        <end position="266"/>
    </location>
</feature>
<keyword evidence="6 7" id="KW-0472">Membrane</keyword>
<dbReference type="PANTHER" id="PTHR40074:SF2">
    <property type="entry name" value="O-ACETYLTRANSFERASE WECH"/>
    <property type="match status" value="1"/>
</dbReference>
<dbReference type="Proteomes" id="UP001204851">
    <property type="component" value="Unassembled WGS sequence"/>
</dbReference>
<evidence type="ECO:0000256" key="5">
    <source>
        <dbReference type="ARBA" id="ARBA00022989"/>
    </source>
</evidence>
<proteinExistence type="inferred from homology"/>
<evidence type="ECO:0000256" key="7">
    <source>
        <dbReference type="SAM" id="Phobius"/>
    </source>
</evidence>
<evidence type="ECO:0000259" key="8">
    <source>
        <dbReference type="Pfam" id="PF01757"/>
    </source>
</evidence>
<feature type="transmembrane region" description="Helical" evidence="7">
    <location>
        <begin position="212"/>
        <end position="228"/>
    </location>
</feature>
<feature type="transmembrane region" description="Helical" evidence="7">
    <location>
        <begin position="189"/>
        <end position="206"/>
    </location>
</feature>
<feature type="transmembrane region" description="Helical" evidence="7">
    <location>
        <begin position="135"/>
        <end position="158"/>
    </location>
</feature>
<sequence length="300" mass="33579">MTASRRQDIEWLRVLACLGIVWYHARGPGEEFALSGLIVFVMLSVVLAHPQDGPLRDRLHARAQRLLLPWVFWWGVYALLDAVTGRAGQWTAAEWPVLLLAGPSIHLWYLPFTFFVLLAMDIWHRWVPGPAPAWAGLLGVFTATALLLLAAQGVLMPVSLEYPFAQYVQVLPAVLLGLFLRCWNTQPPWARGLSLVWVLLGLWGLASHPVRGTSWPYLIGFPLGLLLLRPGVQYKVPWSATPLSRATLGIYLVHPLALMLVAKLGFLVREPVVIWLVFLMAWAAVSGAHRLFPNLARRVM</sequence>
<keyword evidence="9" id="KW-0012">Acyltransferase</keyword>
<evidence type="ECO:0000256" key="6">
    <source>
        <dbReference type="ARBA" id="ARBA00023136"/>
    </source>
</evidence>
<keyword evidence="9" id="KW-0808">Transferase</keyword>